<evidence type="ECO:0000313" key="2">
    <source>
        <dbReference type="Proteomes" id="UP000321085"/>
    </source>
</evidence>
<keyword evidence="2" id="KW-1185">Reference proteome</keyword>
<dbReference type="Gene3D" id="1.25.40.10">
    <property type="entry name" value="Tetratricopeptide repeat domain"/>
    <property type="match status" value="1"/>
</dbReference>
<comment type="caution">
    <text evidence="1">The sequence shown here is derived from an EMBL/GenBank/DDBJ whole genome shotgun (WGS) entry which is preliminary data.</text>
</comment>
<dbReference type="AlphaFoldDB" id="A0A512C431"/>
<sequence length="93" mass="9966">MGFAYLFSGKSEEAVAAANLAVQSNPSFMVSRALLVASYVQVGRLDAARTAAQRLLEATPSLTVTMMEQMEFTAPERVAQFAAALRQAGLPDR</sequence>
<dbReference type="EMBL" id="BJYU01000286">
    <property type="protein sequence ID" value="GEO18976.1"/>
    <property type="molecule type" value="Genomic_DNA"/>
</dbReference>
<protein>
    <submittedName>
        <fullName evidence="1">Uncharacterized protein</fullName>
    </submittedName>
</protein>
<dbReference type="InterPro" id="IPR011990">
    <property type="entry name" value="TPR-like_helical_dom_sf"/>
</dbReference>
<organism evidence="1 2">
    <name type="scientific">Microvirga aerophila</name>
    <dbReference type="NCBI Taxonomy" id="670291"/>
    <lineage>
        <taxon>Bacteria</taxon>
        <taxon>Pseudomonadati</taxon>
        <taxon>Pseudomonadota</taxon>
        <taxon>Alphaproteobacteria</taxon>
        <taxon>Hyphomicrobiales</taxon>
        <taxon>Methylobacteriaceae</taxon>
        <taxon>Microvirga</taxon>
    </lineage>
</organism>
<dbReference type="SUPFAM" id="SSF48452">
    <property type="entry name" value="TPR-like"/>
    <property type="match status" value="1"/>
</dbReference>
<gene>
    <name evidence="1" type="ORF">MAE02_66720</name>
</gene>
<reference evidence="1 2" key="1">
    <citation type="submission" date="2019-07" db="EMBL/GenBank/DDBJ databases">
        <title>Whole genome shotgun sequence of Microvirga aerophila NBRC 106136.</title>
        <authorList>
            <person name="Hosoyama A."/>
            <person name="Uohara A."/>
            <person name="Ohji S."/>
            <person name="Ichikawa N."/>
        </authorList>
    </citation>
    <scope>NUCLEOTIDE SEQUENCE [LARGE SCALE GENOMIC DNA]</scope>
    <source>
        <strain evidence="1 2">NBRC 106136</strain>
    </source>
</reference>
<proteinExistence type="predicted"/>
<dbReference type="Proteomes" id="UP000321085">
    <property type="component" value="Unassembled WGS sequence"/>
</dbReference>
<evidence type="ECO:0000313" key="1">
    <source>
        <dbReference type="EMBL" id="GEO18976.1"/>
    </source>
</evidence>
<accession>A0A512C431</accession>
<name>A0A512C431_9HYPH</name>